<dbReference type="Proteomes" id="UP000015104">
    <property type="component" value="Unassembled WGS sequence"/>
</dbReference>
<dbReference type="EMBL" id="CAEY01002034">
    <property type="status" value="NOT_ANNOTATED_CDS"/>
    <property type="molecule type" value="Genomic_DNA"/>
</dbReference>
<protein>
    <submittedName>
        <fullName evidence="2">Uncharacterized protein</fullName>
    </submittedName>
</protein>
<name>T1KEC6_TETUR</name>
<proteinExistence type="predicted"/>
<keyword evidence="1" id="KW-0812">Transmembrane</keyword>
<keyword evidence="1" id="KW-0472">Membrane</keyword>
<organism evidence="2 3">
    <name type="scientific">Tetranychus urticae</name>
    <name type="common">Two-spotted spider mite</name>
    <dbReference type="NCBI Taxonomy" id="32264"/>
    <lineage>
        <taxon>Eukaryota</taxon>
        <taxon>Metazoa</taxon>
        <taxon>Ecdysozoa</taxon>
        <taxon>Arthropoda</taxon>
        <taxon>Chelicerata</taxon>
        <taxon>Arachnida</taxon>
        <taxon>Acari</taxon>
        <taxon>Acariformes</taxon>
        <taxon>Trombidiformes</taxon>
        <taxon>Prostigmata</taxon>
        <taxon>Eleutherengona</taxon>
        <taxon>Raphignathae</taxon>
        <taxon>Tetranychoidea</taxon>
        <taxon>Tetranychidae</taxon>
        <taxon>Tetranychus</taxon>
    </lineage>
</organism>
<keyword evidence="3" id="KW-1185">Reference proteome</keyword>
<accession>T1KEC6</accession>
<sequence>MEHIPRNSLYHPANIINPNWYKTRKGMTNIAVVLAVTGYTIAAVKWRNNYFYQFDNSNKGKKYNKGNGSKFIVSNKNKMV</sequence>
<feature type="transmembrane region" description="Helical" evidence="1">
    <location>
        <begin position="26"/>
        <end position="44"/>
    </location>
</feature>
<dbReference type="AlphaFoldDB" id="T1KEC6"/>
<reference evidence="2" key="2">
    <citation type="submission" date="2015-06" db="UniProtKB">
        <authorList>
            <consortium name="EnsemblMetazoa"/>
        </authorList>
    </citation>
    <scope>IDENTIFICATION</scope>
</reference>
<reference evidence="3" key="1">
    <citation type="submission" date="2011-08" db="EMBL/GenBank/DDBJ databases">
        <authorList>
            <person name="Rombauts S."/>
        </authorList>
    </citation>
    <scope>NUCLEOTIDE SEQUENCE</scope>
    <source>
        <strain evidence="3">London</strain>
    </source>
</reference>
<dbReference type="EnsemblMetazoa" id="tetur09g06110.1">
    <property type="protein sequence ID" value="tetur09g06110.1"/>
    <property type="gene ID" value="tetur09g06110"/>
</dbReference>
<evidence type="ECO:0000313" key="2">
    <source>
        <dbReference type="EnsemblMetazoa" id="tetur09g06110.1"/>
    </source>
</evidence>
<dbReference type="HOGENOM" id="CLU_2592849_0_0_1"/>
<keyword evidence="1" id="KW-1133">Transmembrane helix</keyword>
<evidence type="ECO:0000313" key="3">
    <source>
        <dbReference type="Proteomes" id="UP000015104"/>
    </source>
</evidence>
<evidence type="ECO:0000256" key="1">
    <source>
        <dbReference type="SAM" id="Phobius"/>
    </source>
</evidence>